<feature type="region of interest" description="Disordered" evidence="1">
    <location>
        <begin position="23"/>
        <end position="126"/>
    </location>
</feature>
<dbReference type="Proteomes" id="UP000030106">
    <property type="component" value="Unassembled WGS sequence"/>
</dbReference>
<sequence length="467" mass="51943">MNPRTGEGHMEWEYSGNAPCDPSSPFTHIAQRNPGLGGFSSPSKGSGRLNPFAGLSTPLKPQPPSTTRFAPQISAKSAAPPFRNPAFTTPRKLHDDAIFSEVSGAEDSPAPTETSDVPNDTPDLDHMGDIHMGGIITPTKVSKAARYGRSSHNKKHSSGKGEIKSARDSSRSALLRKRKRHNLDRDVSSVVRYQDHDESGGETEASFWSEEWLKKSRDLGRGPQRGFLGSMFHMLDEHPNAPENLHRWIQLFINMLVATTVIGVGWSIVSTIRSDIRNANESARLDIMSKIAECTKHWKDNSCESNDKPFFQSQCDKWYDCMVQNPESIMRVKVTAKQIAEIINEFSDAMNFKAWGFFFAIIIICVFGNNLILGRNGNSGKAMPYNRESMKNTNGVGDEPNVMWMPVQTPRMKRHAMLDHGSDTDSSLPHSTPLMLPHYTPSGRRSPSKGERARSPIKYSRSPSKGY</sequence>
<feature type="domain" description="Brl1/Brr6" evidence="3">
    <location>
        <begin position="245"/>
        <end position="377"/>
    </location>
</feature>
<feature type="transmembrane region" description="Helical" evidence="2">
    <location>
        <begin position="354"/>
        <end position="373"/>
    </location>
</feature>
<organism evidence="4 5">
    <name type="scientific">Beauveria bassiana D1-5</name>
    <dbReference type="NCBI Taxonomy" id="1245745"/>
    <lineage>
        <taxon>Eukaryota</taxon>
        <taxon>Fungi</taxon>
        <taxon>Dikarya</taxon>
        <taxon>Ascomycota</taxon>
        <taxon>Pezizomycotina</taxon>
        <taxon>Sordariomycetes</taxon>
        <taxon>Hypocreomycetidae</taxon>
        <taxon>Hypocreales</taxon>
        <taxon>Cordycipitaceae</taxon>
        <taxon>Beauveria</taxon>
    </lineage>
</organism>
<dbReference type="GO" id="GO:0006998">
    <property type="term" value="P:nuclear envelope organization"/>
    <property type="evidence" value="ECO:0007669"/>
    <property type="project" value="InterPro"/>
</dbReference>
<accession>A0A0A2V999</accession>
<dbReference type="InterPro" id="IPR018767">
    <property type="entry name" value="Brl1/Brr6_dom"/>
</dbReference>
<dbReference type="STRING" id="1245745.A0A0A2V999"/>
<dbReference type="EMBL" id="ANFO01001126">
    <property type="protein sequence ID" value="KGQ04078.1"/>
    <property type="molecule type" value="Genomic_DNA"/>
</dbReference>
<feature type="region of interest" description="Disordered" evidence="1">
    <location>
        <begin position="417"/>
        <end position="467"/>
    </location>
</feature>
<dbReference type="GO" id="GO:0055088">
    <property type="term" value="P:lipid homeostasis"/>
    <property type="evidence" value="ECO:0007669"/>
    <property type="project" value="InterPro"/>
</dbReference>
<name>A0A0A2V999_BEABA</name>
<evidence type="ECO:0000256" key="1">
    <source>
        <dbReference type="SAM" id="MobiDB-lite"/>
    </source>
</evidence>
<proteinExistence type="predicted"/>
<keyword evidence="2" id="KW-1133">Transmembrane helix</keyword>
<feature type="compositionally biased region" description="Basic residues" evidence="1">
    <location>
        <begin position="149"/>
        <end position="158"/>
    </location>
</feature>
<feature type="transmembrane region" description="Helical" evidence="2">
    <location>
        <begin position="251"/>
        <end position="269"/>
    </location>
</feature>
<dbReference type="Pfam" id="PF10104">
    <property type="entry name" value="Brr6_like_C_C"/>
    <property type="match status" value="1"/>
</dbReference>
<gene>
    <name evidence="4" type="ORF">BBAD15_g10697</name>
</gene>
<dbReference type="OrthoDB" id="5961at2759"/>
<dbReference type="PANTHER" id="PTHR28136">
    <property type="entry name" value="NUCLEUS EXPORT PROTEIN BRR6"/>
    <property type="match status" value="1"/>
</dbReference>
<protein>
    <submittedName>
        <fullName evidence="4">Nucleus export protein BRL1</fullName>
    </submittedName>
</protein>
<feature type="compositionally biased region" description="Basic and acidic residues" evidence="1">
    <location>
        <begin position="159"/>
        <end position="170"/>
    </location>
</feature>
<dbReference type="HOGENOM" id="CLU_040960_0_0_1"/>
<dbReference type="AlphaFoldDB" id="A0A0A2V999"/>
<feature type="region of interest" description="Disordered" evidence="1">
    <location>
        <begin position="141"/>
        <end position="179"/>
    </location>
</feature>
<reference evidence="4 5" key="1">
    <citation type="submission" date="2012-10" db="EMBL/GenBank/DDBJ databases">
        <title>Genome sequencing and analysis of entomopathogenic fungi Beauveria bassiana D1-5.</title>
        <authorList>
            <person name="Li Q."/>
            <person name="Wang L."/>
            <person name="Zhang Z."/>
            <person name="Wang Q."/>
            <person name="Ren J."/>
            <person name="Wang M."/>
            <person name="Xu W."/>
            <person name="Wang J."/>
            <person name="Lu Y."/>
            <person name="Du Q."/>
            <person name="Sun Z."/>
        </authorList>
    </citation>
    <scope>NUCLEOTIDE SEQUENCE [LARGE SCALE GENOMIC DNA]</scope>
    <source>
        <strain evidence="4 5">D1-5</strain>
    </source>
</reference>
<evidence type="ECO:0000313" key="5">
    <source>
        <dbReference type="Proteomes" id="UP000030106"/>
    </source>
</evidence>
<evidence type="ECO:0000313" key="4">
    <source>
        <dbReference type="EMBL" id="KGQ04078.1"/>
    </source>
</evidence>
<dbReference type="eggNOG" id="KOG4503">
    <property type="taxonomic scope" value="Eukaryota"/>
</dbReference>
<keyword evidence="2" id="KW-0812">Transmembrane</keyword>
<keyword evidence="2" id="KW-0472">Membrane</keyword>
<comment type="caution">
    <text evidence="4">The sequence shown here is derived from an EMBL/GenBank/DDBJ whole genome shotgun (WGS) entry which is preliminary data.</text>
</comment>
<dbReference type="InterPro" id="IPR040202">
    <property type="entry name" value="Brl1/Brr6"/>
</dbReference>
<dbReference type="PANTHER" id="PTHR28136:SF1">
    <property type="entry name" value="NUCLEUS EXPORT PROTEIN BRL1"/>
    <property type="match status" value="1"/>
</dbReference>
<evidence type="ECO:0000256" key="2">
    <source>
        <dbReference type="SAM" id="Phobius"/>
    </source>
</evidence>
<dbReference type="GO" id="GO:0031965">
    <property type="term" value="C:nuclear membrane"/>
    <property type="evidence" value="ECO:0007669"/>
    <property type="project" value="InterPro"/>
</dbReference>
<evidence type="ECO:0000259" key="3">
    <source>
        <dbReference type="SMART" id="SM01042"/>
    </source>
</evidence>
<dbReference type="SMART" id="SM01042">
    <property type="entry name" value="Brr6_like_C_C"/>
    <property type="match status" value="1"/>
</dbReference>